<dbReference type="AlphaFoldDB" id="A0A562QSU9"/>
<feature type="signal peptide" evidence="2">
    <location>
        <begin position="1"/>
        <end position="34"/>
    </location>
</feature>
<organism evidence="4 5">
    <name type="scientific">Halalkalibacter nanhaiisediminis</name>
    <dbReference type="NCBI Taxonomy" id="688079"/>
    <lineage>
        <taxon>Bacteria</taxon>
        <taxon>Bacillati</taxon>
        <taxon>Bacillota</taxon>
        <taxon>Bacilli</taxon>
        <taxon>Bacillales</taxon>
        <taxon>Bacillaceae</taxon>
        <taxon>Halalkalibacter</taxon>
    </lineage>
</organism>
<dbReference type="PROSITE" id="PS51272">
    <property type="entry name" value="SLH"/>
    <property type="match status" value="3"/>
</dbReference>
<evidence type="ECO:0000313" key="4">
    <source>
        <dbReference type="EMBL" id="TWI59822.1"/>
    </source>
</evidence>
<feature type="domain" description="SLH" evidence="3">
    <location>
        <begin position="34"/>
        <end position="93"/>
    </location>
</feature>
<gene>
    <name evidence="4" type="ORF">IQ10_00244</name>
</gene>
<dbReference type="OrthoDB" id="2929874at2"/>
<dbReference type="EMBL" id="VLKZ01000001">
    <property type="protein sequence ID" value="TWI59822.1"/>
    <property type="molecule type" value="Genomic_DNA"/>
</dbReference>
<dbReference type="InterPro" id="IPR051465">
    <property type="entry name" value="Cell_Envelope_Struct_Comp"/>
</dbReference>
<keyword evidence="1 2" id="KW-0732">Signal</keyword>
<feature type="domain" description="SLH" evidence="3">
    <location>
        <begin position="94"/>
        <end position="159"/>
    </location>
</feature>
<dbReference type="Pfam" id="PF00395">
    <property type="entry name" value="SLH"/>
    <property type="match status" value="3"/>
</dbReference>
<dbReference type="RefSeq" id="WP_144448650.1">
    <property type="nucleotide sequence ID" value="NZ_VLKZ01000001.1"/>
</dbReference>
<dbReference type="InterPro" id="IPR001119">
    <property type="entry name" value="SLH_dom"/>
</dbReference>
<sequence length="908" mass="95769">MAYQPKSYRKFLATSVTAAMVATVAAPFATPAQAAANFPDVPATHWAADAIDYLVEKGALEGRPNGTFDPAASITRGEAAKILAITLGLEVDLNAKTNFADAANHWASPYIAAIQEQTEDVINGYENGTFRPNNNITRQEMAKMVVTAYGLELNEEADVSFNDNTGWGAEYVSVLASLGIVEGISTGTFAPNGLVTRAQTPVFVQRTEVPEVRVEVPTKEPVVEVPAELAVSSVTAVNDTKLEVTFNKAVDADLAVEIEKSGKRFIAFHGGQTAKTSGVIQSSTISFNADRTVASVILDTIPNTDINYTVALIDGDNNQVASLVAQSTASVLKQGATQPEITVNAAQDKVILKFNEKMSAAALTNANYTVFENNTSLGLLTNFVTGAGQWVDSTAKTSVEFKLDKAALNKLLAGKTYRIQVAPAVETDRGTALSETQRTISVQTPAISEAQPVARIARVVSSTEIALTFDKDLAAPNFNASQVTVKTPSGQNVAVTGVTAGTNPKELLVTVSGTLDTDLTYTIDLPANGVANAVFPNASNKETVNLRAQAQADIEVRSVSARLVPQVDNKNKADLLLTFDQRVDVANFAGKTDGSVVIKDGGDTFTFTSNTSGVALYPGDTTGKTIIIKDVNASFADSGTAFVPEAGTTYEVELAVGAAKTDTGVKTNLEKLKTTLTGLSVAAPTLDKVRLESAERIVLEFKENIDASNLKASDITVKGYERYRGGNFSELINLRGDSQVKFTASGNTLTITPAVSDVKFATENVLDLVQIAADSIKSSGSGVENLALNTASVTANNVIDRAAPVMIGAVKNDADTLEITYSEAVALKGSDVPRSALQFTVENASKNAHGTFATVAADTILVDFSEVDTFKSDLDLSNVKVVYTKNATVTVQDTKGNEASSQTITGIK</sequence>
<evidence type="ECO:0000259" key="3">
    <source>
        <dbReference type="PROSITE" id="PS51272"/>
    </source>
</evidence>
<dbReference type="Proteomes" id="UP000315711">
    <property type="component" value="Unassembled WGS sequence"/>
</dbReference>
<accession>A0A562QSU9</accession>
<protein>
    <submittedName>
        <fullName evidence="4">S-layer family protein</fullName>
    </submittedName>
</protein>
<feature type="chain" id="PRO_5021908721" evidence="2">
    <location>
        <begin position="35"/>
        <end position="908"/>
    </location>
</feature>
<dbReference type="Gene3D" id="2.60.40.1220">
    <property type="match status" value="1"/>
</dbReference>
<comment type="caution">
    <text evidence="4">The sequence shown here is derived from an EMBL/GenBank/DDBJ whole genome shotgun (WGS) entry which is preliminary data.</text>
</comment>
<keyword evidence="5" id="KW-1185">Reference proteome</keyword>
<reference evidence="4 5" key="1">
    <citation type="journal article" date="2015" name="Stand. Genomic Sci.">
        <title>Genomic Encyclopedia of Bacterial and Archaeal Type Strains, Phase III: the genomes of soil and plant-associated and newly described type strains.</title>
        <authorList>
            <person name="Whitman W.B."/>
            <person name="Woyke T."/>
            <person name="Klenk H.P."/>
            <person name="Zhou Y."/>
            <person name="Lilburn T.G."/>
            <person name="Beck B.J."/>
            <person name="De Vos P."/>
            <person name="Vandamme P."/>
            <person name="Eisen J.A."/>
            <person name="Garrity G."/>
            <person name="Hugenholtz P."/>
            <person name="Kyrpides N.C."/>
        </authorList>
    </citation>
    <scope>NUCLEOTIDE SEQUENCE [LARGE SCALE GENOMIC DNA]</scope>
    <source>
        <strain evidence="4 5">CGMCC 1.10116</strain>
    </source>
</reference>
<dbReference type="InterPro" id="IPR006311">
    <property type="entry name" value="TAT_signal"/>
</dbReference>
<proteinExistence type="predicted"/>
<feature type="domain" description="SLH" evidence="3">
    <location>
        <begin position="160"/>
        <end position="218"/>
    </location>
</feature>
<name>A0A562QSU9_9BACI</name>
<dbReference type="InterPro" id="IPR032812">
    <property type="entry name" value="SbsA_Ig"/>
</dbReference>
<dbReference type="PANTHER" id="PTHR43308:SF1">
    <property type="entry name" value="OUTER MEMBRANE PROTEIN ALPHA"/>
    <property type="match status" value="1"/>
</dbReference>
<evidence type="ECO:0000256" key="2">
    <source>
        <dbReference type="SAM" id="SignalP"/>
    </source>
</evidence>
<dbReference type="Pfam" id="PF13205">
    <property type="entry name" value="Big_5"/>
    <property type="match status" value="1"/>
</dbReference>
<dbReference type="PANTHER" id="PTHR43308">
    <property type="entry name" value="OUTER MEMBRANE PROTEIN ALPHA-RELATED"/>
    <property type="match status" value="1"/>
</dbReference>
<dbReference type="PROSITE" id="PS51318">
    <property type="entry name" value="TAT"/>
    <property type="match status" value="1"/>
</dbReference>
<evidence type="ECO:0000256" key="1">
    <source>
        <dbReference type="ARBA" id="ARBA00022729"/>
    </source>
</evidence>
<dbReference type="InterPro" id="IPR014755">
    <property type="entry name" value="Cu-Rt/internalin_Ig-like"/>
</dbReference>
<evidence type="ECO:0000313" key="5">
    <source>
        <dbReference type="Proteomes" id="UP000315711"/>
    </source>
</evidence>